<evidence type="ECO:0000313" key="3">
    <source>
        <dbReference type="EMBL" id="OHS99318.1"/>
    </source>
</evidence>
<feature type="transmembrane region" description="Helical" evidence="2">
    <location>
        <begin position="299"/>
        <end position="322"/>
    </location>
</feature>
<dbReference type="EMBL" id="MLAK01001011">
    <property type="protein sequence ID" value="OHS99318.1"/>
    <property type="molecule type" value="Genomic_DNA"/>
</dbReference>
<feature type="compositionally biased region" description="Low complexity" evidence="1">
    <location>
        <begin position="1242"/>
        <end position="1256"/>
    </location>
</feature>
<reference evidence="3" key="1">
    <citation type="submission" date="2016-10" db="EMBL/GenBank/DDBJ databases">
        <authorList>
            <person name="Benchimol M."/>
            <person name="Almeida L.G."/>
            <person name="Vasconcelos A.T."/>
            <person name="Perreira-Neves A."/>
            <person name="Rosa I.A."/>
            <person name="Tasca T."/>
            <person name="Bogo M.R."/>
            <person name="de Souza W."/>
        </authorList>
    </citation>
    <scope>NUCLEOTIDE SEQUENCE [LARGE SCALE GENOMIC DNA]</scope>
    <source>
        <strain evidence="3">K</strain>
    </source>
</reference>
<feature type="compositionally biased region" description="Basic residues" evidence="1">
    <location>
        <begin position="1232"/>
        <end position="1241"/>
    </location>
</feature>
<feature type="transmembrane region" description="Helical" evidence="2">
    <location>
        <begin position="634"/>
        <end position="657"/>
    </location>
</feature>
<dbReference type="Proteomes" id="UP000179807">
    <property type="component" value="Unassembled WGS sequence"/>
</dbReference>
<keyword evidence="2" id="KW-1133">Transmembrane helix</keyword>
<dbReference type="RefSeq" id="XP_068352455.1">
    <property type="nucleotide sequence ID" value="XM_068509567.1"/>
</dbReference>
<protein>
    <submittedName>
        <fullName evidence="3">Uncharacterized protein</fullName>
    </submittedName>
</protein>
<accession>A0A1J4JJH9</accession>
<evidence type="ECO:0000256" key="1">
    <source>
        <dbReference type="SAM" id="MobiDB-lite"/>
    </source>
</evidence>
<organism evidence="3 4">
    <name type="scientific">Tritrichomonas foetus</name>
    <dbReference type="NCBI Taxonomy" id="1144522"/>
    <lineage>
        <taxon>Eukaryota</taxon>
        <taxon>Metamonada</taxon>
        <taxon>Parabasalia</taxon>
        <taxon>Tritrichomonadida</taxon>
        <taxon>Tritrichomonadidae</taxon>
        <taxon>Tritrichomonas</taxon>
    </lineage>
</organism>
<sequence length="1397" mass="161638">MKIDRGKNRRFDRLIDFERPNSLGLKWRFFIFAINLKRCSISNYTFSLIAFIIEILMTIAPSFYPMLYTASISDNPPSQISAVFPYSGIMCFISPTVFSTASWVTLFLIICIVTVVSFVICLWEPSYSLYLHLILNSRIHNFLLPWISGTFGYAIYCVSNYDVAGVFNELPFHMALPIAFIIVFIFYLYTITLLNFADANSMVNPNPISAQWFTFFPYWYTLEIAFISVVGYQCINFSKSISYVFIVIGVIISIATVVHSILTMPMVLFVANEIMAVKMVSIASFLLLSLFSIEFEFEYSNVILTLVPVYITFVFMFVHFLFERKRSSIQQLLSQVDTDVEQLSMESLQTTLSPLTSQVSLITLVKEGLLSGNKAVVSDVFVQYCLELFPRSEWFLGYVGFLYGIVWNTHPNVYRFLLHLLSLDAFSSAAEYVLFQYIYCYMQVSQSQSPMILRKLSQFRQTAVNFVSAHRKFWMAAIDNNEMAFNESSVQMFRIFLQMRHQKKVLKLMFPFCPAVRSEICIFQADFMHNIVKADSEYCIAASLLNPESEFINTALFDGYSMFFPSARKMNVKVEDPEDAEYQFLSFQEHYDDSHRQGLSLNINDTYLTSLTHTFTMDKNQPQISPKVGSIGLFFLYLLTISSVIIYIAALIAHHYINPKLYDSFSEFRELNLVLNATTYFRANVNSIQFDIILLTNIANKTFPGFDVDYNFFYFILEHLSVVESDILEYKYLLDNLEPLKSNPSLIQICDGVNCTFSYLFGVLHEKCLFFLHSSTANETVNEDPSAGLDEIVNDLTKIIENIYTLIFKEYTSNIENLINSMTKYMSILIGIELFMAVFVSIASTYLQRRMRKNVTDVIRTAQPPIIQYIATQFDKLLSFDQYQQPELSRYSMYGSYIPLIIMFVLLSIYPAYILFTIKRTRNFEYSWKDMPPLLSCDDNAQFLYFVLTKLEYSLLVDSDTPLTKFYEIVNREHSCFNQMFQQEYDETSVYIEITSNYNRVKNSIFHGCFLIASFISFIFYIWCAYLEIEMLKFGKLLLKFIPNVAAQSNPIFSRLLRGERITTDDVNEFIDNIKTSEEDLSFFCILFYDFSENITNTLGNVEKYLLIKPKNIHELVEFILEKCPSYNKNDIVTFFENKTENESMNFSFKPGHEISLIFSKFPDAIVVKDDSHHYDANARIRMTKRLNQALDCKIPTDIKSLQQVVLIMINPNVKNEIINIDDFNENNKMVPQKKQKKSKNSNKNTESKTNNLNNQEENDNKEIFKVLKNIIISDNDFMIIDTRNYIISFSINATDPTLACKKSLEFVESIHDFLPKINVAISIGGPLYFFDSMKNQTTKSRCVGPCYDTVKMMLASSETGKPLITKQIYETAGEEIEKIHFEQLKIASDISVDVRV</sequence>
<feature type="transmembrane region" description="Helical" evidence="2">
    <location>
        <begin position="44"/>
        <end position="64"/>
    </location>
</feature>
<dbReference type="GeneID" id="94844271"/>
<evidence type="ECO:0000313" key="4">
    <source>
        <dbReference type="Proteomes" id="UP000179807"/>
    </source>
</evidence>
<evidence type="ECO:0000256" key="2">
    <source>
        <dbReference type="SAM" id="Phobius"/>
    </source>
</evidence>
<feature type="transmembrane region" description="Helical" evidence="2">
    <location>
        <begin position="1005"/>
        <end position="1027"/>
    </location>
</feature>
<dbReference type="OrthoDB" id="10683591at2759"/>
<feature type="transmembrane region" description="Helical" evidence="2">
    <location>
        <begin position="274"/>
        <end position="293"/>
    </location>
</feature>
<feature type="transmembrane region" description="Helical" evidence="2">
    <location>
        <begin position="897"/>
        <end position="918"/>
    </location>
</feature>
<feature type="transmembrane region" description="Helical" evidence="2">
    <location>
        <begin position="218"/>
        <end position="235"/>
    </location>
</feature>
<comment type="caution">
    <text evidence="3">The sequence shown here is derived from an EMBL/GenBank/DDBJ whole genome shotgun (WGS) entry which is preliminary data.</text>
</comment>
<dbReference type="VEuPathDB" id="TrichDB:TRFO_34255"/>
<feature type="region of interest" description="Disordered" evidence="1">
    <location>
        <begin position="1231"/>
        <end position="1257"/>
    </location>
</feature>
<keyword evidence="2" id="KW-0472">Membrane</keyword>
<name>A0A1J4JJH9_9EUKA</name>
<feature type="transmembrane region" description="Helical" evidence="2">
    <location>
        <begin position="143"/>
        <end position="161"/>
    </location>
</feature>
<gene>
    <name evidence="3" type="ORF">TRFO_34255</name>
</gene>
<keyword evidence="2" id="KW-0812">Transmembrane</keyword>
<keyword evidence="4" id="KW-1185">Reference proteome</keyword>
<feature type="transmembrane region" description="Helical" evidence="2">
    <location>
        <begin position="103"/>
        <end position="123"/>
    </location>
</feature>
<feature type="transmembrane region" description="Helical" evidence="2">
    <location>
        <begin position="241"/>
        <end position="262"/>
    </location>
</feature>
<proteinExistence type="predicted"/>
<feature type="transmembrane region" description="Helical" evidence="2">
    <location>
        <begin position="825"/>
        <end position="847"/>
    </location>
</feature>
<feature type="transmembrane region" description="Helical" evidence="2">
    <location>
        <begin position="173"/>
        <end position="197"/>
    </location>
</feature>